<feature type="region of interest" description="Disordered" evidence="1">
    <location>
        <begin position="1"/>
        <end position="25"/>
    </location>
</feature>
<evidence type="ECO:0000313" key="3">
    <source>
        <dbReference type="Proteomes" id="UP000054324"/>
    </source>
</evidence>
<reference evidence="2 3" key="1">
    <citation type="submission" date="2013-11" db="EMBL/GenBank/DDBJ databases">
        <title>Opisthorchis viverrini - life in the bile duct.</title>
        <authorList>
            <person name="Young N.D."/>
            <person name="Nagarajan N."/>
            <person name="Lin S.J."/>
            <person name="Korhonen P.K."/>
            <person name="Jex A.R."/>
            <person name="Hall R.S."/>
            <person name="Safavi-Hemami H."/>
            <person name="Kaewkong W."/>
            <person name="Bertrand D."/>
            <person name="Gao S."/>
            <person name="Seet Q."/>
            <person name="Wongkham S."/>
            <person name="Teh B.T."/>
            <person name="Wongkham C."/>
            <person name="Intapan P.M."/>
            <person name="Maleewong W."/>
            <person name="Yang X."/>
            <person name="Hu M."/>
            <person name="Wang Z."/>
            <person name="Hofmann A."/>
            <person name="Sternberg P.W."/>
            <person name="Tan P."/>
            <person name="Wang J."/>
            <person name="Gasser R.B."/>
        </authorList>
    </citation>
    <scope>NUCLEOTIDE SEQUENCE [LARGE SCALE GENOMIC DNA]</scope>
</reference>
<dbReference type="CTD" id="20321398"/>
<dbReference type="GeneID" id="20321398"/>
<dbReference type="OrthoDB" id="6144109at2759"/>
<dbReference type="AlphaFoldDB" id="A0A074ZDU7"/>
<dbReference type="KEGG" id="ovi:T265_07219"/>
<evidence type="ECO:0000256" key="1">
    <source>
        <dbReference type="SAM" id="MobiDB-lite"/>
    </source>
</evidence>
<dbReference type="RefSeq" id="XP_009170939.1">
    <property type="nucleotide sequence ID" value="XM_009172675.1"/>
</dbReference>
<accession>A0A074ZDU7</accession>
<proteinExistence type="predicted"/>
<keyword evidence="3" id="KW-1185">Reference proteome</keyword>
<dbReference type="PANTHER" id="PTHR19446">
    <property type="entry name" value="REVERSE TRANSCRIPTASES"/>
    <property type="match status" value="1"/>
</dbReference>
<name>A0A074ZDU7_OPIVI</name>
<gene>
    <name evidence="2" type="ORF">T265_07219</name>
</gene>
<evidence type="ECO:0000313" key="2">
    <source>
        <dbReference type="EMBL" id="KER25348.1"/>
    </source>
</evidence>
<organism evidence="2 3">
    <name type="scientific">Opisthorchis viverrini</name>
    <name type="common">Southeast Asian liver fluke</name>
    <dbReference type="NCBI Taxonomy" id="6198"/>
    <lineage>
        <taxon>Eukaryota</taxon>
        <taxon>Metazoa</taxon>
        <taxon>Spiralia</taxon>
        <taxon>Lophotrochozoa</taxon>
        <taxon>Platyhelminthes</taxon>
        <taxon>Trematoda</taxon>
        <taxon>Digenea</taxon>
        <taxon>Opisthorchiida</taxon>
        <taxon>Opisthorchiata</taxon>
        <taxon>Opisthorchiidae</taxon>
        <taxon>Opisthorchis</taxon>
    </lineage>
</organism>
<evidence type="ECO:0008006" key="4">
    <source>
        <dbReference type="Google" id="ProtNLM"/>
    </source>
</evidence>
<dbReference type="EMBL" id="KL596780">
    <property type="protein sequence ID" value="KER25348.1"/>
    <property type="molecule type" value="Genomic_DNA"/>
</dbReference>
<protein>
    <recommendedName>
        <fullName evidence="4">Reverse transcriptase domain-containing protein</fullName>
    </recommendedName>
</protein>
<sequence length="141" mass="15962">MERPSRAEYFEQQMSRPPAGTHLRPRGEVEPWMVNVEPPAASEVYDCICSLKRHRAPGPDDLPPALFKDGGEVLSQRLSDLFACIWKTESVPDNWGESVIVPIFKKGARTIICIRPGDAGFQPTVNRRLPTYIIGQQRDFR</sequence>
<dbReference type="Proteomes" id="UP000054324">
    <property type="component" value="Unassembled WGS sequence"/>
</dbReference>